<keyword evidence="2" id="KW-1185">Reference proteome</keyword>
<organism evidence="1 2">
    <name type="scientific">Argiope bruennichi</name>
    <name type="common">Wasp spider</name>
    <name type="synonym">Aranea bruennichi</name>
    <dbReference type="NCBI Taxonomy" id="94029"/>
    <lineage>
        <taxon>Eukaryota</taxon>
        <taxon>Metazoa</taxon>
        <taxon>Ecdysozoa</taxon>
        <taxon>Arthropoda</taxon>
        <taxon>Chelicerata</taxon>
        <taxon>Arachnida</taxon>
        <taxon>Araneae</taxon>
        <taxon>Araneomorphae</taxon>
        <taxon>Entelegynae</taxon>
        <taxon>Araneoidea</taxon>
        <taxon>Araneidae</taxon>
        <taxon>Argiope</taxon>
    </lineage>
</organism>
<dbReference type="PANTHER" id="PTHR45823">
    <property type="entry name" value="T-SNARE COILED-COIL HOMOLOGY DOMAIN-CONTAINING PROTEIN"/>
    <property type="match status" value="1"/>
</dbReference>
<comment type="caution">
    <text evidence="1">The sequence shown here is derived from an EMBL/GenBank/DDBJ whole genome shotgun (WGS) entry which is preliminary data.</text>
</comment>
<dbReference type="Proteomes" id="UP000807504">
    <property type="component" value="Unassembled WGS sequence"/>
</dbReference>
<evidence type="ECO:0000313" key="2">
    <source>
        <dbReference type="Proteomes" id="UP000807504"/>
    </source>
</evidence>
<sequence>MEKKFEKLKQKMEVQVTKESRESYETPQEFGLAAANHLQNARYMPVVPKDPPTQLKTRQQKPNETLQELATDIEKLSHLAFSDCPTEVRETLAVQYFVDGVRDVEIQKALRMAETKDLKSALVYAIKFEAAQQASRRDRHFIRGAEVKRDEDPLLKVMDTTVRGFPGDEAEVWRGDRQI</sequence>
<proteinExistence type="predicted"/>
<reference evidence="1" key="2">
    <citation type="submission" date="2020-06" db="EMBL/GenBank/DDBJ databases">
        <authorList>
            <person name="Sheffer M."/>
        </authorList>
    </citation>
    <scope>NUCLEOTIDE SEQUENCE</scope>
</reference>
<dbReference type="AlphaFoldDB" id="A0A8T0EK26"/>
<protein>
    <submittedName>
        <fullName evidence="1">Uncharacterized protein</fullName>
    </submittedName>
</protein>
<dbReference type="PANTHER" id="PTHR45823:SF1">
    <property type="entry name" value="T-SNARE COILED-COIL HOMOLOGY DOMAIN-CONTAINING PROTEIN"/>
    <property type="match status" value="1"/>
</dbReference>
<evidence type="ECO:0000313" key="1">
    <source>
        <dbReference type="EMBL" id="KAF8773881.1"/>
    </source>
</evidence>
<accession>A0A8T0EK26</accession>
<gene>
    <name evidence="1" type="ORF">HNY73_016492</name>
</gene>
<dbReference type="EMBL" id="JABXBU010002227">
    <property type="protein sequence ID" value="KAF8773881.1"/>
    <property type="molecule type" value="Genomic_DNA"/>
</dbReference>
<reference evidence="1" key="1">
    <citation type="journal article" date="2020" name="bioRxiv">
        <title>Chromosome-level reference genome of the European wasp spider Argiope bruennichi: a resource for studies on range expansion and evolutionary adaptation.</title>
        <authorList>
            <person name="Sheffer M.M."/>
            <person name="Hoppe A."/>
            <person name="Krehenwinkel H."/>
            <person name="Uhl G."/>
            <person name="Kuss A.W."/>
            <person name="Jensen L."/>
            <person name="Jensen C."/>
            <person name="Gillespie R.G."/>
            <person name="Hoff K.J."/>
            <person name="Prost S."/>
        </authorList>
    </citation>
    <scope>NUCLEOTIDE SEQUENCE</scope>
</reference>
<name>A0A8T0EK26_ARGBR</name>